<dbReference type="InterPro" id="IPR051466">
    <property type="entry name" value="D-amino_acid_metab_enzyme"/>
</dbReference>
<dbReference type="Proteomes" id="UP000236736">
    <property type="component" value="Unassembled WGS sequence"/>
</dbReference>
<dbReference type="STRING" id="1120964.GCA_001313265_00529"/>
<evidence type="ECO:0000256" key="1">
    <source>
        <dbReference type="ARBA" id="ARBA00005323"/>
    </source>
</evidence>
<dbReference type="InterPro" id="IPR042208">
    <property type="entry name" value="D-ser_dehydrat-like_sf"/>
</dbReference>
<accession>A0A1H5TWH1</accession>
<evidence type="ECO:0000259" key="3">
    <source>
        <dbReference type="SMART" id="SM01119"/>
    </source>
</evidence>
<gene>
    <name evidence="4" type="ORF">SAMN03080598_00976</name>
</gene>
<keyword evidence="2" id="KW-0456">Lyase</keyword>
<dbReference type="AlphaFoldDB" id="A0A1H5TWH1"/>
<dbReference type="SUPFAM" id="SSF51419">
    <property type="entry name" value="PLP-binding barrel"/>
    <property type="match status" value="1"/>
</dbReference>
<proteinExistence type="inferred from homology"/>
<dbReference type="SMART" id="SM01119">
    <property type="entry name" value="D-ser_dehydrat"/>
    <property type="match status" value="1"/>
</dbReference>
<dbReference type="RefSeq" id="WP_103923667.1">
    <property type="nucleotide sequence ID" value="NZ_BBFN01000002.1"/>
</dbReference>
<organism evidence="4 5">
    <name type="scientific">Algoriphagus boritolerans DSM 17298 = JCM 18970</name>
    <dbReference type="NCBI Taxonomy" id="1120964"/>
    <lineage>
        <taxon>Bacteria</taxon>
        <taxon>Pseudomonadati</taxon>
        <taxon>Bacteroidota</taxon>
        <taxon>Cytophagia</taxon>
        <taxon>Cytophagales</taxon>
        <taxon>Cyclobacteriaceae</taxon>
        <taxon>Algoriphagus</taxon>
    </lineage>
</organism>
<dbReference type="Pfam" id="PF01168">
    <property type="entry name" value="Ala_racemase_N"/>
    <property type="match status" value="1"/>
</dbReference>
<protein>
    <submittedName>
        <fullName evidence="4">D-serine deaminase, pyridoxal phosphate-dependent</fullName>
    </submittedName>
</protein>
<dbReference type="InterPro" id="IPR001608">
    <property type="entry name" value="Ala_racemase_N"/>
</dbReference>
<evidence type="ECO:0000256" key="2">
    <source>
        <dbReference type="ARBA" id="ARBA00023239"/>
    </source>
</evidence>
<dbReference type="PANTHER" id="PTHR28004:SF2">
    <property type="entry name" value="D-SERINE DEHYDRATASE"/>
    <property type="match status" value="1"/>
</dbReference>
<sequence length="369" mass="40790">MSYLDQITSPTLLINEQITRANIKRMAQKATKNGKKLIPHWKTAQSHEIGNWAKEYGIKEVTASSIKLAEYLCGQGWENIHIAFPFNILEIPRLNYLAANNSLSIQLVNPVTTQKLVEGLTNSVGFFIEIDAGYGRTGVHISDFGTMEEIMRVASSSDKLKFKGFYLHPGHTYYTPDKAGIYEQSRQALHMLKIKYQSEFPELVTRVGDTPGCAVTEDFGDIDELGPGNFVLFDLMQAELGSCTKEDISVCLAVPVVDINTERKEILVHGGGVHLAKDVLMDAEGNKNFGEVVFLNEKGWTIPSERSYVKSISQEHGLIKASDSLLDSAKVGDLLGILPVHSCMTADCMGEYLSLDGKKIDHCEGAAWE</sequence>
<dbReference type="GO" id="GO:0036088">
    <property type="term" value="P:D-serine catabolic process"/>
    <property type="evidence" value="ECO:0007669"/>
    <property type="project" value="TreeGrafter"/>
</dbReference>
<dbReference type="InterPro" id="IPR029066">
    <property type="entry name" value="PLP-binding_barrel"/>
</dbReference>
<name>A0A1H5TWH1_9BACT</name>
<feature type="domain" description="D-serine dehydratase-like" evidence="3">
    <location>
        <begin position="249"/>
        <end position="356"/>
    </location>
</feature>
<keyword evidence="5" id="KW-1185">Reference proteome</keyword>
<dbReference type="Gene3D" id="3.20.20.10">
    <property type="entry name" value="Alanine racemase"/>
    <property type="match status" value="1"/>
</dbReference>
<reference evidence="5" key="1">
    <citation type="submission" date="2016-10" db="EMBL/GenBank/DDBJ databases">
        <authorList>
            <person name="Varghese N."/>
            <person name="Submissions S."/>
        </authorList>
    </citation>
    <scope>NUCLEOTIDE SEQUENCE [LARGE SCALE GENOMIC DNA]</scope>
    <source>
        <strain evidence="5">DSM 17298</strain>
    </source>
</reference>
<dbReference type="Gene3D" id="2.40.37.20">
    <property type="entry name" value="D-serine dehydratase-like domain"/>
    <property type="match status" value="1"/>
</dbReference>
<evidence type="ECO:0000313" key="5">
    <source>
        <dbReference type="Proteomes" id="UP000236736"/>
    </source>
</evidence>
<dbReference type="Pfam" id="PF14031">
    <property type="entry name" value="D-ser_dehydrat"/>
    <property type="match status" value="1"/>
</dbReference>
<dbReference type="EMBL" id="FNVR01000003">
    <property type="protein sequence ID" value="SEF67100.1"/>
    <property type="molecule type" value="Genomic_DNA"/>
</dbReference>
<dbReference type="InterPro" id="IPR026956">
    <property type="entry name" value="D-ser_dehydrat-like_dom"/>
</dbReference>
<dbReference type="PANTHER" id="PTHR28004">
    <property type="entry name" value="ZGC:162816-RELATED"/>
    <property type="match status" value="1"/>
</dbReference>
<evidence type="ECO:0000313" key="4">
    <source>
        <dbReference type="EMBL" id="SEF67100.1"/>
    </source>
</evidence>
<comment type="similarity">
    <text evidence="1">Belongs to the DSD1 family.</text>
</comment>
<dbReference type="GO" id="GO:0008721">
    <property type="term" value="F:D-serine ammonia-lyase activity"/>
    <property type="evidence" value="ECO:0007669"/>
    <property type="project" value="TreeGrafter"/>
</dbReference>
<dbReference type="OrthoDB" id="9788869at2"/>